<dbReference type="GO" id="GO:0009380">
    <property type="term" value="C:excinuclease repair complex"/>
    <property type="evidence" value="ECO:0007669"/>
    <property type="project" value="TreeGrafter"/>
</dbReference>
<evidence type="ECO:0000256" key="11">
    <source>
        <dbReference type="ARBA" id="ARBA00026073"/>
    </source>
</evidence>
<dbReference type="PROSITE" id="PS50164">
    <property type="entry name" value="GIY_YIG"/>
    <property type="match status" value="1"/>
</dbReference>
<name>A0A7T4URD1_9GAMM</name>
<evidence type="ECO:0000256" key="5">
    <source>
        <dbReference type="ARBA" id="ARBA00022801"/>
    </source>
</evidence>
<comment type="subunit">
    <text evidence="11">DNA polymerase III contains a core (composed of alpha, epsilon and theta chains) that associates with a tau subunit. This core dimerizes to form the POLIII' complex. PolIII' associates with the gamma complex (composed of gamma, delta, delta', psi and chi chains) and with the beta chain to form the complete DNA polymerase III complex.</text>
</comment>
<sequence>MCCDLTGRRDTIAIELIWGINIAVLTELPLALVDLETTGASAKHDRIMEVAVLCRGGGQLADTFSTPQTNSWESLIEPGVSIPPFIQGLTGISDGDLADAPTFKDVAEVLWQRLASRILVAHNARFDLAFLKREFAALGYDYRPKVLCTLKLARALYPQWPRHGLESICGYIDFQTERHHRAMADVLAMQAFLDYAIADCGEAAVAYHIALQLQMPALPPKLPREQIDAVPSRPGVYRFYGDNDQLLYIGKSVNMRSRVLSHFSADQHGGKAMKIAQQLRRIEFSETAGEMGALLQESREIKQRMPIYNQRLRRQRSLCCVTLEADKEGYDQLHFHAGLPSDILAAGREFAVFRTRKQARDYMTDAAADAGLCLQRLGIEKGGRPSRPCFAFQLQRCRGACCGQDPAADYNDRLRGALTSRMVEAWPYGEPVLLRESGNGGDAAWHLVDRWVYLGVLPPGEPSRDACLSILAEATERDFDFDSYRILKKFEAELECLPLSSLG</sequence>
<dbReference type="InterPro" id="IPR036397">
    <property type="entry name" value="RNaseH_sf"/>
</dbReference>
<dbReference type="GO" id="GO:0006289">
    <property type="term" value="P:nucleotide-excision repair"/>
    <property type="evidence" value="ECO:0007669"/>
    <property type="project" value="InterPro"/>
</dbReference>
<keyword evidence="4" id="KW-0228">DNA excision</keyword>
<keyword evidence="6" id="KW-0269">Exonuclease</keyword>
<dbReference type="PANTHER" id="PTHR30562:SF10">
    <property type="entry name" value="EXCINUCLEASE CHO"/>
    <property type="match status" value="1"/>
</dbReference>
<proteinExistence type="predicted"/>
<evidence type="ECO:0000256" key="10">
    <source>
        <dbReference type="ARBA" id="ARBA00025483"/>
    </source>
</evidence>
<gene>
    <name evidence="17" type="ORF">I6N98_07605</name>
</gene>
<dbReference type="Proteomes" id="UP000596063">
    <property type="component" value="Chromosome"/>
</dbReference>
<dbReference type="EC" id="2.7.7.7" evidence="1"/>
<dbReference type="SUPFAM" id="SSF82771">
    <property type="entry name" value="GIY-YIG endonuclease"/>
    <property type="match status" value="1"/>
</dbReference>
<dbReference type="CDD" id="cd10434">
    <property type="entry name" value="GIY-YIG_UvrC_Cho"/>
    <property type="match status" value="1"/>
</dbReference>
<dbReference type="Gene3D" id="3.40.1440.10">
    <property type="entry name" value="GIY-YIG endonuclease"/>
    <property type="match status" value="1"/>
</dbReference>
<dbReference type="GO" id="GO:0006260">
    <property type="term" value="P:DNA replication"/>
    <property type="evidence" value="ECO:0007669"/>
    <property type="project" value="InterPro"/>
</dbReference>
<keyword evidence="7" id="KW-0267">Excision nuclease</keyword>
<evidence type="ECO:0000256" key="13">
    <source>
        <dbReference type="ARBA" id="ARBA00042138"/>
    </source>
</evidence>
<evidence type="ECO:0000256" key="7">
    <source>
        <dbReference type="ARBA" id="ARBA00022881"/>
    </source>
</evidence>
<evidence type="ECO:0000256" key="15">
    <source>
        <dbReference type="ARBA" id="ARBA00049244"/>
    </source>
</evidence>
<dbReference type="Gene3D" id="3.30.420.10">
    <property type="entry name" value="Ribonuclease H-like superfamily/Ribonuclease H"/>
    <property type="match status" value="1"/>
</dbReference>
<evidence type="ECO:0000256" key="14">
    <source>
        <dbReference type="ARBA" id="ARBA00042732"/>
    </source>
</evidence>
<keyword evidence="3" id="KW-0227">DNA damage</keyword>
<dbReference type="GO" id="GO:0003887">
    <property type="term" value="F:DNA-directed DNA polymerase activity"/>
    <property type="evidence" value="ECO:0007669"/>
    <property type="project" value="UniProtKB-EC"/>
</dbReference>
<evidence type="ECO:0000256" key="1">
    <source>
        <dbReference type="ARBA" id="ARBA00012417"/>
    </source>
</evidence>
<evidence type="ECO:0000256" key="4">
    <source>
        <dbReference type="ARBA" id="ARBA00022769"/>
    </source>
</evidence>
<dbReference type="InterPro" id="IPR013520">
    <property type="entry name" value="Ribonucl_H"/>
</dbReference>
<dbReference type="RefSeq" id="WP_198571182.1">
    <property type="nucleotide sequence ID" value="NZ_CP066167.1"/>
</dbReference>
<feature type="domain" description="GIY-YIG" evidence="16">
    <location>
        <begin position="232"/>
        <end position="310"/>
    </location>
</feature>
<dbReference type="AlphaFoldDB" id="A0A7T4URD1"/>
<dbReference type="NCBIfam" id="TIGR00573">
    <property type="entry name" value="dnaq"/>
    <property type="match status" value="1"/>
</dbReference>
<dbReference type="GO" id="GO:0009432">
    <property type="term" value="P:SOS response"/>
    <property type="evidence" value="ECO:0007669"/>
    <property type="project" value="UniProtKB-KW"/>
</dbReference>
<dbReference type="Pfam" id="PF00929">
    <property type="entry name" value="RNase_T"/>
    <property type="match status" value="1"/>
</dbReference>
<evidence type="ECO:0000313" key="17">
    <source>
        <dbReference type="EMBL" id="QQD19698.1"/>
    </source>
</evidence>
<protein>
    <recommendedName>
        <fullName evidence="12">Excinuclease cho</fullName>
        <ecNumber evidence="1">2.7.7.7</ecNumber>
    </recommendedName>
    <alternativeName>
        <fullName evidence="14">Endonuclease cho</fullName>
    </alternativeName>
    <alternativeName>
        <fullName evidence="13">UvrC homolog protein</fullName>
    </alternativeName>
</protein>
<evidence type="ECO:0000313" key="18">
    <source>
        <dbReference type="Proteomes" id="UP000596063"/>
    </source>
</evidence>
<reference evidence="17 18" key="1">
    <citation type="submission" date="2020-12" db="EMBL/GenBank/DDBJ databases">
        <authorList>
            <person name="Shan Y."/>
        </authorList>
    </citation>
    <scope>NUCLEOTIDE SEQUENCE [LARGE SCALE GENOMIC DNA]</scope>
    <source>
        <strain evidence="18">csc3.9</strain>
    </source>
</reference>
<dbReference type="GO" id="GO:0003677">
    <property type="term" value="F:DNA binding"/>
    <property type="evidence" value="ECO:0007669"/>
    <property type="project" value="InterPro"/>
</dbReference>
<evidence type="ECO:0000256" key="8">
    <source>
        <dbReference type="ARBA" id="ARBA00023204"/>
    </source>
</evidence>
<dbReference type="SMART" id="SM00465">
    <property type="entry name" value="GIYc"/>
    <property type="match status" value="1"/>
</dbReference>
<dbReference type="InterPro" id="IPR050066">
    <property type="entry name" value="UvrABC_protein_C"/>
</dbReference>
<dbReference type="PANTHER" id="PTHR30562">
    <property type="entry name" value="UVRC/OXIDOREDUCTASE"/>
    <property type="match status" value="1"/>
</dbReference>
<keyword evidence="2" id="KW-0540">Nuclease</keyword>
<accession>A0A7T4URD1</accession>
<keyword evidence="5" id="KW-0378">Hydrolase</keyword>
<keyword evidence="8" id="KW-0234">DNA repair</keyword>
<evidence type="ECO:0000256" key="9">
    <source>
        <dbReference type="ARBA" id="ARBA00023236"/>
    </source>
</evidence>
<dbReference type="CDD" id="cd06127">
    <property type="entry name" value="DEDDh"/>
    <property type="match status" value="1"/>
</dbReference>
<evidence type="ECO:0000259" key="16">
    <source>
        <dbReference type="PROSITE" id="PS50164"/>
    </source>
</evidence>
<keyword evidence="18" id="KW-1185">Reference proteome</keyword>
<dbReference type="InterPro" id="IPR006054">
    <property type="entry name" value="DnaQ"/>
</dbReference>
<evidence type="ECO:0000256" key="12">
    <source>
        <dbReference type="ARBA" id="ARBA00040756"/>
    </source>
</evidence>
<comment type="catalytic activity">
    <reaction evidence="15">
        <text>DNA(n) + a 2'-deoxyribonucleoside 5'-triphosphate = DNA(n+1) + diphosphate</text>
        <dbReference type="Rhea" id="RHEA:22508"/>
        <dbReference type="Rhea" id="RHEA-COMP:17339"/>
        <dbReference type="Rhea" id="RHEA-COMP:17340"/>
        <dbReference type="ChEBI" id="CHEBI:33019"/>
        <dbReference type="ChEBI" id="CHEBI:61560"/>
        <dbReference type="ChEBI" id="CHEBI:173112"/>
        <dbReference type="EC" id="2.7.7.7"/>
    </reaction>
</comment>
<dbReference type="SUPFAM" id="SSF53098">
    <property type="entry name" value="Ribonuclease H-like"/>
    <property type="match status" value="1"/>
</dbReference>
<evidence type="ECO:0000256" key="6">
    <source>
        <dbReference type="ARBA" id="ARBA00022839"/>
    </source>
</evidence>
<evidence type="ECO:0000256" key="2">
    <source>
        <dbReference type="ARBA" id="ARBA00022722"/>
    </source>
</evidence>
<dbReference type="InterPro" id="IPR035901">
    <property type="entry name" value="GIY-YIG_endonuc_sf"/>
</dbReference>
<dbReference type="GO" id="GO:0004527">
    <property type="term" value="F:exonuclease activity"/>
    <property type="evidence" value="ECO:0007669"/>
    <property type="project" value="UniProtKB-KW"/>
</dbReference>
<dbReference type="KEGG" id="snan:I6N98_07605"/>
<dbReference type="EMBL" id="CP066167">
    <property type="protein sequence ID" value="QQD19698.1"/>
    <property type="molecule type" value="Genomic_DNA"/>
</dbReference>
<dbReference type="InterPro" id="IPR047296">
    <property type="entry name" value="GIY-YIG_UvrC_Cho"/>
</dbReference>
<dbReference type="SMART" id="SM00479">
    <property type="entry name" value="EXOIII"/>
    <property type="match status" value="1"/>
</dbReference>
<dbReference type="InterPro" id="IPR012337">
    <property type="entry name" value="RNaseH-like_sf"/>
</dbReference>
<dbReference type="InterPro" id="IPR000305">
    <property type="entry name" value="GIY-YIG_endonuc"/>
</dbReference>
<organism evidence="17 18">
    <name type="scientific">Spongiibacter nanhainus</name>
    <dbReference type="NCBI Taxonomy" id="2794344"/>
    <lineage>
        <taxon>Bacteria</taxon>
        <taxon>Pseudomonadati</taxon>
        <taxon>Pseudomonadota</taxon>
        <taxon>Gammaproteobacteria</taxon>
        <taxon>Cellvibrionales</taxon>
        <taxon>Spongiibacteraceae</taxon>
        <taxon>Spongiibacter</taxon>
    </lineage>
</organism>
<comment type="function">
    <text evidence="10">DNA polymerase III is a complex, multichain enzyme responsible for most of the replicative synthesis in bacteria. The epsilon subunit contain the editing function and is a proofreading 3'-5' exonuclease.</text>
</comment>
<keyword evidence="9" id="KW-0742">SOS response</keyword>
<evidence type="ECO:0000256" key="3">
    <source>
        <dbReference type="ARBA" id="ARBA00022763"/>
    </source>
</evidence>
<dbReference type="FunFam" id="3.30.420.10:FF:000045">
    <property type="entry name" value="3'-5' exonuclease DinG"/>
    <property type="match status" value="1"/>
</dbReference>